<name>A0A8J7NPR7_ATRSP</name>
<dbReference type="GO" id="GO:0009066">
    <property type="term" value="P:aspartate family amino acid metabolic process"/>
    <property type="evidence" value="ECO:0007669"/>
    <property type="project" value="UniProtKB-ARBA"/>
</dbReference>
<dbReference type="InterPro" id="IPR037152">
    <property type="entry name" value="L-asparaginase_N_sf"/>
</dbReference>
<dbReference type="PIRSF" id="PIRSF001220">
    <property type="entry name" value="L-ASNase_gatD"/>
    <property type="match status" value="1"/>
</dbReference>
<dbReference type="EC" id="3.5.1.1" evidence="1"/>
<dbReference type="SFLD" id="SFLDS00057">
    <property type="entry name" value="Glutaminase/Asparaginase"/>
    <property type="match status" value="1"/>
</dbReference>
<keyword evidence="2" id="KW-0378">Hydrolase</keyword>
<dbReference type="InterPro" id="IPR027473">
    <property type="entry name" value="L-asparaginase_C"/>
</dbReference>
<dbReference type="InterPro" id="IPR006034">
    <property type="entry name" value="Asparaginase/glutaminase-like"/>
</dbReference>
<evidence type="ECO:0000313" key="7">
    <source>
        <dbReference type="Proteomes" id="UP000736164"/>
    </source>
</evidence>
<feature type="active site" evidence="3">
    <location>
        <position position="206"/>
    </location>
</feature>
<dbReference type="SMART" id="SM00870">
    <property type="entry name" value="Asparaginase"/>
    <property type="match status" value="1"/>
</dbReference>
<dbReference type="Gene3D" id="3.40.50.1170">
    <property type="entry name" value="L-asparaginase, N-terminal domain"/>
    <property type="match status" value="1"/>
</dbReference>
<feature type="non-terminal residue" evidence="6">
    <location>
        <position position="465"/>
    </location>
</feature>
<dbReference type="SUPFAM" id="SSF53774">
    <property type="entry name" value="Glutaminase/Asparaginase"/>
    <property type="match status" value="1"/>
</dbReference>
<dbReference type="InterPro" id="IPR027474">
    <property type="entry name" value="L-asparaginase_N"/>
</dbReference>
<sequence>MPSLLSLVSKFLKQQKAKAIRSRERRVVCVNCSLLVLSNLSPCLYSALTPEGLHLLSHYVSFPSRESHHDAEEKHTVTTCDIHPAATTANRREKDAEMAKVFVYYTGGTVGMVPGPDGEHPAKKGDFTKELRRHPELFNKKDGHWFLLPPFATDDCPAKLQISYKVEEEDNPIDSSKMTPKLWVYFANKIKENAEEYDGFVLLHGTDTLAYTSSALSFLLWGLKKPVVVTGAQRSLFEPRSDAVENILGALLIAGGYCRDPALQLVRGTVSLLHTLLFISLPSQTSTGTFCPLELHLSLLLGTIIDSQHTPPPNSNNWLPICDWESLPDVRILRLFPGITENYVKSVLAGDGGVILETYGSGNAPDDDWFIDALKAATDRGVLILNCTQVYKGSVRPIYETGTGLEKAGVLSGFDITPEAALTKMLWCLHVTQDKTERKEVRTPLWCGAQPCRHSTKPSLKAVRI</sequence>
<dbReference type="PROSITE" id="PS51732">
    <property type="entry name" value="ASN_GLN_ASE_3"/>
    <property type="match status" value="1"/>
</dbReference>
<evidence type="ECO:0000313" key="6">
    <source>
        <dbReference type="EMBL" id="MBN3316836.1"/>
    </source>
</evidence>
<gene>
    <name evidence="6" type="primary">Aspg_1</name>
    <name evidence="6" type="ORF">GTO95_0003989</name>
</gene>
<evidence type="ECO:0000256" key="3">
    <source>
        <dbReference type="PROSITE-ProRule" id="PRU10100"/>
    </source>
</evidence>
<dbReference type="InterPro" id="IPR027475">
    <property type="entry name" value="Asparaginase/glutaminase_AS2"/>
</dbReference>
<keyword evidence="7" id="KW-1185">Reference proteome</keyword>
<organism evidence="6 7">
    <name type="scientific">Atractosteus spatula</name>
    <name type="common">Alligator gar</name>
    <name type="synonym">Lepisosteus spatula</name>
    <dbReference type="NCBI Taxonomy" id="7917"/>
    <lineage>
        <taxon>Eukaryota</taxon>
        <taxon>Metazoa</taxon>
        <taxon>Chordata</taxon>
        <taxon>Craniata</taxon>
        <taxon>Vertebrata</taxon>
        <taxon>Euteleostomi</taxon>
        <taxon>Actinopterygii</taxon>
        <taxon>Neopterygii</taxon>
        <taxon>Holostei</taxon>
        <taxon>Semionotiformes</taxon>
        <taxon>Lepisosteidae</taxon>
        <taxon>Atractosteus</taxon>
    </lineage>
</organism>
<dbReference type="PANTHER" id="PTHR11707:SF28">
    <property type="entry name" value="60 KDA LYSOPHOSPHOLIPASE"/>
    <property type="match status" value="1"/>
</dbReference>
<dbReference type="CDD" id="cd08963">
    <property type="entry name" value="L-asparaginase_I"/>
    <property type="match status" value="1"/>
</dbReference>
<evidence type="ECO:0000259" key="4">
    <source>
        <dbReference type="Pfam" id="PF00710"/>
    </source>
</evidence>
<evidence type="ECO:0000259" key="5">
    <source>
        <dbReference type="Pfam" id="PF17763"/>
    </source>
</evidence>
<dbReference type="Pfam" id="PF17763">
    <property type="entry name" value="Asparaginase_C"/>
    <property type="match status" value="1"/>
</dbReference>
<feature type="domain" description="L-asparaginase N-terminal" evidence="4">
    <location>
        <begin position="100"/>
        <end position="256"/>
    </location>
</feature>
<feature type="non-terminal residue" evidence="6">
    <location>
        <position position="1"/>
    </location>
</feature>
<proteinExistence type="predicted"/>
<comment type="caution">
    <text evidence="6">The sequence shown here is derived from an EMBL/GenBank/DDBJ whole genome shotgun (WGS) entry which is preliminary data.</text>
</comment>
<dbReference type="Proteomes" id="UP000736164">
    <property type="component" value="Unassembled WGS sequence"/>
</dbReference>
<dbReference type="PANTHER" id="PTHR11707">
    <property type="entry name" value="L-ASPARAGINASE"/>
    <property type="match status" value="1"/>
</dbReference>
<reference evidence="6" key="1">
    <citation type="journal article" date="2021" name="Cell">
        <title>Tracing the genetic footprints of vertebrate landing in non-teleost ray-finned fishes.</title>
        <authorList>
            <person name="Bi X."/>
            <person name="Wang K."/>
            <person name="Yang L."/>
            <person name="Pan H."/>
            <person name="Jiang H."/>
            <person name="Wei Q."/>
            <person name="Fang M."/>
            <person name="Yu H."/>
            <person name="Zhu C."/>
            <person name="Cai Y."/>
            <person name="He Y."/>
            <person name="Gan X."/>
            <person name="Zeng H."/>
            <person name="Yu D."/>
            <person name="Zhu Y."/>
            <person name="Jiang H."/>
            <person name="Qiu Q."/>
            <person name="Yang H."/>
            <person name="Zhang Y.E."/>
            <person name="Wang W."/>
            <person name="Zhu M."/>
            <person name="He S."/>
            <person name="Zhang G."/>
        </authorList>
    </citation>
    <scope>NUCLEOTIDE SEQUENCE</scope>
    <source>
        <strain evidence="6">Allg_001</strain>
    </source>
</reference>
<dbReference type="Pfam" id="PF00710">
    <property type="entry name" value="Asparaginase"/>
    <property type="match status" value="1"/>
</dbReference>
<dbReference type="InterPro" id="IPR036152">
    <property type="entry name" value="Asp/glu_Ase-like_sf"/>
</dbReference>
<dbReference type="FunFam" id="3.40.50.40:FF:000001">
    <property type="entry name" value="L-asparaginase 1"/>
    <property type="match status" value="1"/>
</dbReference>
<dbReference type="Gene3D" id="3.40.50.40">
    <property type="match status" value="1"/>
</dbReference>
<protein>
    <recommendedName>
        <fullName evidence="1">asparaginase</fullName>
        <ecNumber evidence="1">3.5.1.1</ecNumber>
    </recommendedName>
</protein>
<dbReference type="PROSITE" id="PS00917">
    <property type="entry name" value="ASN_GLN_ASE_2"/>
    <property type="match status" value="1"/>
</dbReference>
<dbReference type="GO" id="GO:0004067">
    <property type="term" value="F:asparaginase activity"/>
    <property type="evidence" value="ECO:0007669"/>
    <property type="project" value="UniProtKB-UniRule"/>
</dbReference>
<dbReference type="InterPro" id="IPR040919">
    <property type="entry name" value="Asparaginase_C"/>
</dbReference>
<dbReference type="InterPro" id="IPR041725">
    <property type="entry name" value="L-asparaginase_I"/>
</dbReference>
<dbReference type="PRINTS" id="PR00139">
    <property type="entry name" value="ASNGLNASE"/>
</dbReference>
<accession>A0A8J7NPR7</accession>
<dbReference type="PIRSF" id="PIRSF500176">
    <property type="entry name" value="L_ASNase"/>
    <property type="match status" value="1"/>
</dbReference>
<dbReference type="AlphaFoldDB" id="A0A8J7NPR7"/>
<feature type="domain" description="Asparaginase/glutaminase C-terminal" evidence="5">
    <location>
        <begin position="329"/>
        <end position="440"/>
    </location>
</feature>
<evidence type="ECO:0000256" key="1">
    <source>
        <dbReference type="ARBA" id="ARBA00012920"/>
    </source>
</evidence>
<evidence type="ECO:0000256" key="2">
    <source>
        <dbReference type="ARBA" id="ARBA00022801"/>
    </source>
</evidence>
<dbReference type="EMBL" id="JAAWVO010031980">
    <property type="protein sequence ID" value="MBN3316836.1"/>
    <property type="molecule type" value="Genomic_DNA"/>
</dbReference>